<name>A0AA88DR64_FICCA</name>
<reference evidence="1" key="1">
    <citation type="submission" date="2023-07" db="EMBL/GenBank/DDBJ databases">
        <title>draft genome sequence of fig (Ficus carica).</title>
        <authorList>
            <person name="Takahashi T."/>
            <person name="Nishimura K."/>
        </authorList>
    </citation>
    <scope>NUCLEOTIDE SEQUENCE</scope>
</reference>
<sequence>MGIKKSQLKPNSQPLYGFVVDSIIPEGVIRLPLTVKDRPHTSTVMSNFLVVKGGSQ</sequence>
<dbReference type="AlphaFoldDB" id="A0AA88DR64"/>
<comment type="caution">
    <text evidence="1">The sequence shown here is derived from an EMBL/GenBank/DDBJ whole genome shotgun (WGS) entry which is preliminary data.</text>
</comment>
<proteinExistence type="predicted"/>
<gene>
    <name evidence="1" type="ORF">TIFTF001_028480</name>
</gene>
<protein>
    <submittedName>
        <fullName evidence="1">Uncharacterized protein</fullName>
    </submittedName>
</protein>
<evidence type="ECO:0000313" key="1">
    <source>
        <dbReference type="EMBL" id="GMN59384.1"/>
    </source>
</evidence>
<dbReference type="Proteomes" id="UP001187192">
    <property type="component" value="Unassembled WGS sequence"/>
</dbReference>
<evidence type="ECO:0000313" key="2">
    <source>
        <dbReference type="Proteomes" id="UP001187192"/>
    </source>
</evidence>
<keyword evidence="2" id="KW-1185">Reference proteome</keyword>
<accession>A0AA88DR64</accession>
<organism evidence="1 2">
    <name type="scientific">Ficus carica</name>
    <name type="common">Common fig</name>
    <dbReference type="NCBI Taxonomy" id="3494"/>
    <lineage>
        <taxon>Eukaryota</taxon>
        <taxon>Viridiplantae</taxon>
        <taxon>Streptophyta</taxon>
        <taxon>Embryophyta</taxon>
        <taxon>Tracheophyta</taxon>
        <taxon>Spermatophyta</taxon>
        <taxon>Magnoliopsida</taxon>
        <taxon>eudicotyledons</taxon>
        <taxon>Gunneridae</taxon>
        <taxon>Pentapetalae</taxon>
        <taxon>rosids</taxon>
        <taxon>fabids</taxon>
        <taxon>Rosales</taxon>
        <taxon>Moraceae</taxon>
        <taxon>Ficeae</taxon>
        <taxon>Ficus</taxon>
    </lineage>
</organism>
<dbReference type="EMBL" id="BTGU01000086">
    <property type="protein sequence ID" value="GMN59384.1"/>
    <property type="molecule type" value="Genomic_DNA"/>
</dbReference>